<dbReference type="Proteomes" id="UP000708208">
    <property type="component" value="Unassembled WGS sequence"/>
</dbReference>
<dbReference type="OrthoDB" id="7701116at2759"/>
<comment type="caution">
    <text evidence="1">The sequence shown here is derived from an EMBL/GenBank/DDBJ whole genome shotgun (WGS) entry which is preliminary data.</text>
</comment>
<feature type="non-terminal residue" evidence="1">
    <location>
        <position position="170"/>
    </location>
</feature>
<keyword evidence="2" id="KW-1185">Reference proteome</keyword>
<dbReference type="AlphaFoldDB" id="A0A8J2Q5I3"/>
<protein>
    <submittedName>
        <fullName evidence="1">Uncharacterized protein</fullName>
    </submittedName>
</protein>
<reference evidence="1" key="1">
    <citation type="submission" date="2021-06" db="EMBL/GenBank/DDBJ databases">
        <authorList>
            <person name="Hodson N. C."/>
            <person name="Mongue J. A."/>
            <person name="Jaron S. K."/>
        </authorList>
    </citation>
    <scope>NUCLEOTIDE SEQUENCE</scope>
</reference>
<dbReference type="EMBL" id="CAJVCH010570328">
    <property type="protein sequence ID" value="CAG7834676.1"/>
    <property type="molecule type" value="Genomic_DNA"/>
</dbReference>
<name>A0A8J2Q5I3_9HEXA</name>
<accession>A0A8J2Q5I3</accession>
<organism evidence="1 2">
    <name type="scientific">Allacma fusca</name>
    <dbReference type="NCBI Taxonomy" id="39272"/>
    <lineage>
        <taxon>Eukaryota</taxon>
        <taxon>Metazoa</taxon>
        <taxon>Ecdysozoa</taxon>
        <taxon>Arthropoda</taxon>
        <taxon>Hexapoda</taxon>
        <taxon>Collembola</taxon>
        <taxon>Symphypleona</taxon>
        <taxon>Sminthuridae</taxon>
        <taxon>Allacma</taxon>
    </lineage>
</organism>
<proteinExistence type="predicted"/>
<sequence length="170" mass="19417">MAHKYSSRHIRRLAAQSAEECRVAVFDFALNQNSPNEVFSDYVPSVEGSFSDNINELELTHDQCSLERKNPEKEQESEACHSYNFRSALQKWAVEENITHKSLSKLLNLSRGGIKECEYLPKDSRTFLQTSRSTEVRKVQPGYYFHFGILKGLQKSVGSISVIPDPIEMD</sequence>
<gene>
    <name evidence="1" type="ORF">AFUS01_LOCUS44154</name>
</gene>
<evidence type="ECO:0000313" key="2">
    <source>
        <dbReference type="Proteomes" id="UP000708208"/>
    </source>
</evidence>
<evidence type="ECO:0000313" key="1">
    <source>
        <dbReference type="EMBL" id="CAG7834676.1"/>
    </source>
</evidence>